<gene>
    <name evidence="2" type="ORF">NARC_160025</name>
</gene>
<comment type="caution">
    <text evidence="2">The sequence shown here is derived from an EMBL/GenBank/DDBJ whole genome shotgun (WGS) entry which is preliminary data.</text>
</comment>
<evidence type="ECO:0000256" key="1">
    <source>
        <dbReference type="SAM" id="Phobius"/>
    </source>
</evidence>
<evidence type="ECO:0000313" key="2">
    <source>
        <dbReference type="EMBL" id="TVP39312.1"/>
    </source>
</evidence>
<feature type="transmembrane region" description="Helical" evidence="1">
    <location>
        <begin position="14"/>
        <end position="34"/>
    </location>
</feature>
<keyword evidence="3" id="KW-1185">Reference proteome</keyword>
<reference evidence="2 3" key="1">
    <citation type="journal article" date="2019" name="Front. Microbiol.">
        <title>Ammonia Oxidation by the Arctic Terrestrial Thaumarchaeote Candidatus Nitrosocosmicus arcticus Is Stimulated by Increasing Temperatures.</title>
        <authorList>
            <person name="Alves R.J.E."/>
            <person name="Kerou M."/>
            <person name="Zappe A."/>
            <person name="Bittner R."/>
            <person name="Abby S.S."/>
            <person name="Schmidt H.A."/>
            <person name="Pfeifer K."/>
            <person name="Schleper C."/>
        </authorList>
    </citation>
    <scope>NUCLEOTIDE SEQUENCE [LARGE SCALE GENOMIC DNA]</scope>
    <source>
        <strain evidence="2 3">Kfb</strain>
    </source>
</reference>
<dbReference type="AlphaFoldDB" id="A0A557SRT1"/>
<name>A0A557SRT1_9ARCH</name>
<protein>
    <submittedName>
        <fullName evidence="2">Uncharacterized protein</fullName>
    </submittedName>
</protein>
<dbReference type="Proteomes" id="UP000315289">
    <property type="component" value="Unassembled WGS sequence"/>
</dbReference>
<organism evidence="2 3">
    <name type="scientific">Candidatus Nitrosocosmicus arcticus</name>
    <dbReference type="NCBI Taxonomy" id="2035267"/>
    <lineage>
        <taxon>Archaea</taxon>
        <taxon>Nitrososphaerota</taxon>
        <taxon>Nitrososphaeria</taxon>
        <taxon>Nitrososphaerales</taxon>
        <taxon>Nitrososphaeraceae</taxon>
        <taxon>Candidatus Nitrosocosmicus</taxon>
    </lineage>
</organism>
<dbReference type="EMBL" id="VOAH01000016">
    <property type="protein sequence ID" value="TVP39312.1"/>
    <property type="molecule type" value="Genomic_DNA"/>
</dbReference>
<sequence length="65" mass="7815">MCPFKPFNQIFDSFNTSVIVFEIYIAGYVLNYPLPIFHWFIKDKEVYNIQSNFFVLDLLFAGYYL</sequence>
<keyword evidence="1" id="KW-1133">Transmembrane helix</keyword>
<evidence type="ECO:0000313" key="3">
    <source>
        <dbReference type="Proteomes" id="UP000315289"/>
    </source>
</evidence>
<proteinExistence type="predicted"/>
<keyword evidence="1" id="KW-0472">Membrane</keyword>
<accession>A0A557SRT1</accession>
<keyword evidence="1" id="KW-0812">Transmembrane</keyword>